<reference evidence="5 6" key="1">
    <citation type="submission" date="2016-11" db="EMBL/GenBank/DDBJ databases">
        <title>The macronuclear genome of Stentor coeruleus: a giant cell with tiny introns.</title>
        <authorList>
            <person name="Slabodnick M."/>
            <person name="Ruby J.G."/>
            <person name="Reiff S.B."/>
            <person name="Swart E.C."/>
            <person name="Gosai S."/>
            <person name="Prabakaran S."/>
            <person name="Witkowska E."/>
            <person name="Larue G.E."/>
            <person name="Fisher S."/>
            <person name="Freeman R.M."/>
            <person name="Gunawardena J."/>
            <person name="Chu W."/>
            <person name="Stover N.A."/>
            <person name="Gregory B.D."/>
            <person name="Nowacki M."/>
            <person name="Derisi J."/>
            <person name="Roy S.W."/>
            <person name="Marshall W.F."/>
            <person name="Sood P."/>
        </authorList>
    </citation>
    <scope>NUCLEOTIDE SEQUENCE [LARGE SCALE GENOMIC DNA]</scope>
    <source>
        <strain evidence="5">WM001</strain>
    </source>
</reference>
<gene>
    <name evidence="5" type="ORF">SteCoe_30308</name>
</gene>
<dbReference type="AlphaFoldDB" id="A0A1R2B3Z7"/>
<dbReference type="PANTHER" id="PTHR46093">
    <property type="entry name" value="ACYL-COA-BINDING DOMAIN-CONTAINING PROTEIN 5"/>
    <property type="match status" value="1"/>
</dbReference>
<dbReference type="InterPro" id="IPR009030">
    <property type="entry name" value="Growth_fac_rcpt_cys_sf"/>
</dbReference>
<keyword evidence="4" id="KW-0732">Signal</keyword>
<evidence type="ECO:0000256" key="2">
    <source>
        <dbReference type="ARBA" id="ARBA00022737"/>
    </source>
</evidence>
<dbReference type="InterPro" id="IPR015915">
    <property type="entry name" value="Kelch-typ_b-propeller"/>
</dbReference>
<comment type="caution">
    <text evidence="5">The sequence shown here is derived from an EMBL/GenBank/DDBJ whole genome shotgun (WGS) entry which is preliminary data.</text>
</comment>
<dbReference type="SMART" id="SM01411">
    <property type="entry name" value="Ephrin_rec_like"/>
    <property type="match status" value="2"/>
</dbReference>
<evidence type="ECO:0000313" key="5">
    <source>
        <dbReference type="EMBL" id="OMJ71479.1"/>
    </source>
</evidence>
<evidence type="ECO:0000256" key="1">
    <source>
        <dbReference type="ARBA" id="ARBA00022441"/>
    </source>
</evidence>
<dbReference type="EMBL" id="MPUH01000986">
    <property type="protein sequence ID" value="OMJ71479.1"/>
    <property type="molecule type" value="Genomic_DNA"/>
</dbReference>
<evidence type="ECO:0000256" key="3">
    <source>
        <dbReference type="SAM" id="Phobius"/>
    </source>
</evidence>
<feature type="transmembrane region" description="Helical" evidence="3">
    <location>
        <begin position="804"/>
        <end position="829"/>
    </location>
</feature>
<proteinExistence type="predicted"/>
<dbReference type="CDD" id="cd00185">
    <property type="entry name" value="TNFRSF"/>
    <property type="match status" value="1"/>
</dbReference>
<dbReference type="PANTHER" id="PTHR46093:SF18">
    <property type="entry name" value="FIBRONECTIN TYPE-III DOMAIN-CONTAINING PROTEIN"/>
    <property type="match status" value="1"/>
</dbReference>
<dbReference type="OrthoDB" id="292123at2759"/>
<feature type="transmembrane region" description="Helical" evidence="3">
    <location>
        <begin position="1040"/>
        <end position="1065"/>
    </location>
</feature>
<feature type="signal peptide" evidence="4">
    <location>
        <begin position="1"/>
        <end position="17"/>
    </location>
</feature>
<evidence type="ECO:0000256" key="4">
    <source>
        <dbReference type="SAM" id="SignalP"/>
    </source>
</evidence>
<accession>A0A1R2B3Z7</accession>
<feature type="transmembrane region" description="Helical" evidence="3">
    <location>
        <begin position="750"/>
        <end position="772"/>
    </location>
</feature>
<feature type="chain" id="PRO_5012887368" description="Tyrosine-protein kinase ephrin type A/B receptor-like domain-containing protein" evidence="4">
    <location>
        <begin position="18"/>
        <end position="1120"/>
    </location>
</feature>
<organism evidence="5 6">
    <name type="scientific">Stentor coeruleus</name>
    <dbReference type="NCBI Taxonomy" id="5963"/>
    <lineage>
        <taxon>Eukaryota</taxon>
        <taxon>Sar</taxon>
        <taxon>Alveolata</taxon>
        <taxon>Ciliophora</taxon>
        <taxon>Postciliodesmatophora</taxon>
        <taxon>Heterotrichea</taxon>
        <taxon>Heterotrichida</taxon>
        <taxon>Stentoridae</taxon>
        <taxon>Stentor</taxon>
    </lineage>
</organism>
<evidence type="ECO:0008006" key="7">
    <source>
        <dbReference type="Google" id="ProtNLM"/>
    </source>
</evidence>
<name>A0A1R2B3Z7_9CILI</name>
<keyword evidence="3" id="KW-1133">Transmembrane helix</keyword>
<dbReference type="Proteomes" id="UP000187209">
    <property type="component" value="Unassembled WGS sequence"/>
</dbReference>
<keyword evidence="3" id="KW-0472">Membrane</keyword>
<evidence type="ECO:0000313" key="6">
    <source>
        <dbReference type="Proteomes" id="UP000187209"/>
    </source>
</evidence>
<sequence>MLITYFCFFGFLFISSSKYLNLINKNSIPPEKRNACKLIYHEKNDCLYLFGGTNEKTKFNDIWAFYFSDYTWERIEVSSSSQPAPRKNSLFFKSKDNDDIIYMFGGSDVYGTKSDLWEFSLKSIKWKYIKNFLEISSRISMSIADGIFRTQQVIIAIGGKTLDKHYYDMVIIYLQSLQIVDYPNCVVFNQNGIIYTYGGLIFRAWGNYDLLPTSLVTEAFIDGGSVFYFLNMNVIDISYTALYNSLVYSGNYLYIFTGYNLQGERVPYVFRADLNNPGNLFDKISLLNFTHRALPGLTVKNDKFYIFGGFNDLFTNEMVIAEADIPNNALKSIMTIKEYNYPEERVYFSLDTFDHRLVLFGGYNKGYYFNDLWIYYSKTNIWESIEMKGYLPSRRKNHASGAHGNSLVIWGGEDKAGFKNDIFINNILKKSWSEIKPSNLGPSPRKGACGVLKFPKFYIFGGQTYAGLSGEAWEYSFNTNHYTQLSKSPEAFYNGKCQLLFNKIYIVGAKNIDNIGLNKILYYDIIQNSWGKSYEKEKGVYYAESVSMIFPDYFIEHGGVFKNIYANKQINAYRENGEVYGPWEQKWSVFAGNSAYVLSKIIYFSGGLEGPSVSITKERSNNKFNYISVSDLAKDLNFTLYCAPGSYLNKNGNCNYCPFSSYSTGFTEEKCKLCPPGTKSENFGLASLRQCYPCEEGSFNSKSGQKYCRKCPSNGYCPVGSAKPQFFKLSYLNSSIQPMTYQEPSFNQSFYMLFIISYSIFLFFFTILLFLIPKVVSNIHKLDLYITAHDNEIGKPIKIAKTKIGGAFTIIFFGVGLFIFGLNVINYALKNVEETKSLQPLSVFENEVSNFKSDINITVSFENYFDECGINGECQYGVEIVVINIVKGAEKIKCQKINYACVIQVVCNNCEIGTTSMLTFKLSQEYSFSTAISVKISSESSIPESLSSMSKTIIAPKDEVFIGRTSSQFYYSLTPSVFYSTIKEFPNESTGYHISEYALPTYGTSFTIENLNTESGLTAVINLERSAFGFFTYRYEIQTVFIVFSAILGSIAGIFQVIGFVMGFVEGIVTNYEKKALREEHISLLIENRLRMQISNNTIKDYKNKRHDSYAEDRNILLMK</sequence>
<dbReference type="SUPFAM" id="SSF57184">
    <property type="entry name" value="Growth factor receptor domain"/>
    <property type="match status" value="1"/>
</dbReference>
<keyword evidence="2" id="KW-0677">Repeat</keyword>
<protein>
    <recommendedName>
        <fullName evidence="7">Tyrosine-protein kinase ephrin type A/B receptor-like domain-containing protein</fullName>
    </recommendedName>
</protein>
<keyword evidence="3" id="KW-0812">Transmembrane</keyword>
<dbReference type="Pfam" id="PF24681">
    <property type="entry name" value="Kelch_KLHDC2_KLHL20_DRC7"/>
    <property type="match status" value="2"/>
</dbReference>
<dbReference type="Gene3D" id="2.120.10.80">
    <property type="entry name" value="Kelch-type beta propeller"/>
    <property type="match status" value="3"/>
</dbReference>
<dbReference type="SUPFAM" id="SSF117281">
    <property type="entry name" value="Kelch motif"/>
    <property type="match status" value="2"/>
</dbReference>
<keyword evidence="6" id="KW-1185">Reference proteome</keyword>
<keyword evidence="1" id="KW-0880">Kelch repeat</keyword>